<protein>
    <submittedName>
        <fullName evidence="1">Uncharacterized protein</fullName>
    </submittedName>
</protein>
<accession>A0A3R7YGU7</accession>
<organism evidence="1 2">
    <name type="scientific">Methanosalsum natronophilum</name>
    <dbReference type="NCBI Taxonomy" id="768733"/>
    <lineage>
        <taxon>Archaea</taxon>
        <taxon>Methanobacteriati</taxon>
        <taxon>Methanobacteriota</taxon>
        <taxon>Stenosarchaea group</taxon>
        <taxon>Methanomicrobia</taxon>
        <taxon>Methanosarcinales</taxon>
        <taxon>Methanosarcinaceae</taxon>
        <taxon>Methanosalsum</taxon>
    </lineage>
</organism>
<dbReference type="RefSeq" id="WP_259135652.1">
    <property type="nucleotide sequence ID" value="NZ_JANUCS010000021.1"/>
</dbReference>
<sequence length="100" mass="11569">MGKKLSIDDLIAEKEKKETVDEGLSDEIEDLYDLIIPPGTPSYIIYDIVEEFELEPVDRSITVNIIESNERDVIALRGPLDRVQEAEKYLFEELRAWVNE</sequence>
<proteinExistence type="predicted"/>
<dbReference type="EMBL" id="QZAB01000420">
    <property type="protein sequence ID" value="RQD82897.1"/>
    <property type="molecule type" value="Genomic_DNA"/>
</dbReference>
<dbReference type="Proteomes" id="UP000284763">
    <property type="component" value="Unassembled WGS sequence"/>
</dbReference>
<comment type="caution">
    <text evidence="1">The sequence shown here is derived from an EMBL/GenBank/DDBJ whole genome shotgun (WGS) entry which is preliminary data.</text>
</comment>
<dbReference type="AlphaFoldDB" id="A0A3R7YGU7"/>
<gene>
    <name evidence="1" type="ORF">D5R95_06665</name>
</gene>
<evidence type="ECO:0000313" key="1">
    <source>
        <dbReference type="EMBL" id="RQD82897.1"/>
    </source>
</evidence>
<reference evidence="1 2" key="1">
    <citation type="submission" date="2018-08" db="EMBL/GenBank/DDBJ databases">
        <title>The metabolism and importance of syntrophic acetate oxidation coupled to methane or sulfide production in haloalkaline environments.</title>
        <authorList>
            <person name="Timmers P.H.A."/>
            <person name="Vavourakis C.D."/>
            <person name="Sorokin D.Y."/>
            <person name="Sinninghe Damste J.S."/>
            <person name="Muyzer G."/>
            <person name="Stams A.J.M."/>
            <person name="Plugge C.M."/>
        </authorList>
    </citation>
    <scope>NUCLEOTIDE SEQUENCE [LARGE SCALE GENOMIC DNA]</scope>
    <source>
        <strain evidence="1">MSAO_Arc3</strain>
    </source>
</reference>
<name>A0A3R7YGU7_9EURY</name>
<evidence type="ECO:0000313" key="2">
    <source>
        <dbReference type="Proteomes" id="UP000284763"/>
    </source>
</evidence>